<sequence length="357" mass="39117">MQESFLLYGANGYTGELIARFASQYQLKPILAGRRKEAIEPLAQKLGLPFRIFDLNDQPALINALKEVRLIVHCAGPYDHTAEPVITACLQTGTHYIDLNGDLDVFEKIKSYDAAAKEKNVMLLPGAGFDVVPTDCLALWLKKKLPDATHLEIAFAIPGSKLSRGTSLTTVLKLGEPGAIRKNGIITHEPVGKTGKTVPFITADGKTKDLFVMSIPWGDVSTAHFSTGIPNINSYTGIPKAAWFFNKGQVLFNWLLRTSFMRNLIRAIINKQSPGPDDAMRAKSVSLIRAEVSNAKGETVTAVMQTPEAYELTAASMLLVSQKILRGNFKPGYQTPSTAYGEDLVMELEGVHRSELR</sequence>
<protein>
    <submittedName>
        <fullName evidence="2">Saccharopine dehydrogenase NADP-binding domain-containing protein</fullName>
    </submittedName>
</protein>
<evidence type="ECO:0000313" key="3">
    <source>
        <dbReference type="Proteomes" id="UP001165367"/>
    </source>
</evidence>
<reference evidence="2" key="1">
    <citation type="submission" date="2022-01" db="EMBL/GenBank/DDBJ databases">
        <authorList>
            <person name="Jo J.-H."/>
            <person name="Im W.-T."/>
        </authorList>
    </citation>
    <scope>NUCLEOTIDE SEQUENCE</scope>
    <source>
        <strain evidence="2">NA20</strain>
    </source>
</reference>
<dbReference type="Proteomes" id="UP001165367">
    <property type="component" value="Unassembled WGS sequence"/>
</dbReference>
<gene>
    <name evidence="2" type="ORF">LZZ85_21060</name>
</gene>
<feature type="domain" description="Saccharopine dehydrogenase NADP binding" evidence="1">
    <location>
        <begin position="6"/>
        <end position="123"/>
    </location>
</feature>
<dbReference type="RefSeq" id="WP_237875339.1">
    <property type="nucleotide sequence ID" value="NZ_JAKLTR010000015.1"/>
</dbReference>
<dbReference type="EMBL" id="JAKLTR010000015">
    <property type="protein sequence ID" value="MCG2616802.1"/>
    <property type="molecule type" value="Genomic_DNA"/>
</dbReference>
<comment type="caution">
    <text evidence="2">The sequence shown here is derived from an EMBL/GenBank/DDBJ whole genome shotgun (WGS) entry which is preliminary data.</text>
</comment>
<dbReference type="InterPro" id="IPR036291">
    <property type="entry name" value="NAD(P)-bd_dom_sf"/>
</dbReference>
<dbReference type="SUPFAM" id="SSF51735">
    <property type="entry name" value="NAD(P)-binding Rossmann-fold domains"/>
    <property type="match status" value="1"/>
</dbReference>
<dbReference type="PANTHER" id="PTHR43781:SF1">
    <property type="entry name" value="SACCHAROPINE DEHYDROGENASE"/>
    <property type="match status" value="1"/>
</dbReference>
<dbReference type="Gene3D" id="3.40.50.720">
    <property type="entry name" value="NAD(P)-binding Rossmann-like Domain"/>
    <property type="match status" value="1"/>
</dbReference>
<evidence type="ECO:0000259" key="1">
    <source>
        <dbReference type="Pfam" id="PF03435"/>
    </source>
</evidence>
<keyword evidence="3" id="KW-1185">Reference proteome</keyword>
<accession>A0ABS9KX32</accession>
<evidence type="ECO:0000313" key="2">
    <source>
        <dbReference type="EMBL" id="MCG2616802.1"/>
    </source>
</evidence>
<dbReference type="Pfam" id="PF03435">
    <property type="entry name" value="Sacchrp_dh_NADP"/>
    <property type="match status" value="1"/>
</dbReference>
<proteinExistence type="predicted"/>
<organism evidence="2 3">
    <name type="scientific">Terrimonas ginsenosidimutans</name>
    <dbReference type="NCBI Taxonomy" id="2908004"/>
    <lineage>
        <taxon>Bacteria</taxon>
        <taxon>Pseudomonadati</taxon>
        <taxon>Bacteroidota</taxon>
        <taxon>Chitinophagia</taxon>
        <taxon>Chitinophagales</taxon>
        <taxon>Chitinophagaceae</taxon>
        <taxon>Terrimonas</taxon>
    </lineage>
</organism>
<name>A0ABS9KX32_9BACT</name>
<dbReference type="InterPro" id="IPR005097">
    <property type="entry name" value="Sacchrp_dh_NADP-bd"/>
</dbReference>
<dbReference type="PANTHER" id="PTHR43781">
    <property type="entry name" value="SACCHAROPINE DEHYDROGENASE"/>
    <property type="match status" value="1"/>
</dbReference>